<dbReference type="EMBL" id="JACIEN010000001">
    <property type="protein sequence ID" value="MBB4016679.1"/>
    <property type="molecule type" value="Genomic_DNA"/>
</dbReference>
<comment type="caution">
    <text evidence="2">The sequence shown here is derived from an EMBL/GenBank/DDBJ whole genome shotgun (WGS) entry which is preliminary data.</text>
</comment>
<feature type="transmembrane region" description="Helical" evidence="1">
    <location>
        <begin position="27"/>
        <end position="50"/>
    </location>
</feature>
<proteinExistence type="predicted"/>
<accession>A0A840BZG5</accession>
<keyword evidence="1" id="KW-1133">Transmembrane helix</keyword>
<gene>
    <name evidence="2" type="ORF">GGR16_001685</name>
</gene>
<evidence type="ECO:0000313" key="2">
    <source>
        <dbReference type="EMBL" id="MBB4016679.1"/>
    </source>
</evidence>
<dbReference type="AlphaFoldDB" id="A0A840BZG5"/>
<feature type="transmembrane region" description="Helical" evidence="1">
    <location>
        <begin position="57"/>
        <end position="76"/>
    </location>
</feature>
<reference evidence="2 3" key="1">
    <citation type="submission" date="2020-08" db="EMBL/GenBank/DDBJ databases">
        <title>Genomic Encyclopedia of Type Strains, Phase IV (KMG-IV): sequencing the most valuable type-strain genomes for metagenomic binning, comparative biology and taxonomic classification.</title>
        <authorList>
            <person name="Goeker M."/>
        </authorList>
    </citation>
    <scope>NUCLEOTIDE SEQUENCE [LARGE SCALE GENOMIC DNA]</scope>
    <source>
        <strain evidence="2 3">DSM 103737</strain>
    </source>
</reference>
<protein>
    <submittedName>
        <fullName evidence="2">Lysylphosphatidylglycerol synthetase-like protein (DUF2156 family)</fullName>
    </submittedName>
</protein>
<feature type="transmembrane region" description="Helical" evidence="1">
    <location>
        <begin position="88"/>
        <end position="104"/>
    </location>
</feature>
<evidence type="ECO:0000313" key="3">
    <source>
        <dbReference type="Proteomes" id="UP000577362"/>
    </source>
</evidence>
<keyword evidence="1" id="KW-0812">Transmembrane</keyword>
<dbReference type="Proteomes" id="UP000577362">
    <property type="component" value="Unassembled WGS sequence"/>
</dbReference>
<dbReference type="RefSeq" id="WP_019401428.1">
    <property type="nucleotide sequence ID" value="NZ_JACIEN010000001.1"/>
</dbReference>
<name>A0A840BZG5_9HYPH</name>
<keyword evidence="3" id="KW-1185">Reference proteome</keyword>
<organism evidence="2 3">
    <name type="scientific">Chelatococcus caeni</name>
    <dbReference type="NCBI Taxonomy" id="1348468"/>
    <lineage>
        <taxon>Bacteria</taxon>
        <taxon>Pseudomonadati</taxon>
        <taxon>Pseudomonadota</taxon>
        <taxon>Alphaproteobacteria</taxon>
        <taxon>Hyphomicrobiales</taxon>
        <taxon>Chelatococcaceae</taxon>
        <taxon>Chelatococcus</taxon>
    </lineage>
</organism>
<sequence>MLRLVLLIAAALAVAFAISFVLGRRGVFVAAAAFVVGAASGILSTIVTACNQCWTEALSVGAFVSMPFFVVGWFALAQAEVERRHRRLLLGLGALMLVQVIWAARMTVLATFQGVCPCGAQLWWLRTSEIASVGFDRLAGPWFMLEAVMTLAVLFSAGRRLVEDAPAR</sequence>
<evidence type="ECO:0000256" key="1">
    <source>
        <dbReference type="SAM" id="Phobius"/>
    </source>
</evidence>
<keyword evidence="1" id="KW-0472">Membrane</keyword>